<feature type="domain" description="Sulfatase-modifying factor enzyme-like" evidence="7">
    <location>
        <begin position="685"/>
        <end position="933"/>
    </location>
</feature>
<dbReference type="InterPro" id="IPR019257">
    <property type="entry name" value="MeTrfase_dom"/>
</dbReference>
<dbReference type="Gene3D" id="3.90.1580.10">
    <property type="entry name" value="paralog of FGE (formylglycine-generating enzyme)"/>
    <property type="match status" value="1"/>
</dbReference>
<sequence length="936" mass="105245">MATELHTVYATSSPAIIDLRQSSAGAKAKDNAKGLLDIQNPVKNNPQDVYPSPPSGASEDEQNDVDVDLALSLEDTEISDCADSDTMDGMTDATSIADGESSGSSFMDQDVEVEAAPSFDLPRMILQGLSPTVQGAPKTIPTMVLYDDRGLQLFDEITYLDEYYLTQEEIEILERDGDKIVENIPDNSVVVELGAGSLRKTVLLLNALERKRKNIRYYALDLMLDELTKSLKSLGHFANVKTAGLWGTYDEGLAFVSSFGPDVPKTLLWLGSSIGNLNREEAKDFIASYRKTLNVGDNWLIGIDRRNDAQEITVAYNDPKGITSEFVMNGLSHINVILGQDFIDREKFQYFAQYNVEAGRHEAYYQVKETHELVYRVPDTEGDNNHIKGRDEIRIQLHKDELINVEYSYKWSPMETLSLFEQAEMTKVGQWTSESNRYDLHLVRKAPFYFKPSSSDSMVCPSQEEWTELWKSWDVVTMSMIQHPSMLLEKPIALRHPFLFYLGHIPVFLDTQLSRCLKEPFSEPAYFNDIFERGIDPDVDDPTKCHSHSAVPETWPAIESIIDFRDRVRERLFKVLNDSVTYPMSRRLARVLFMAFEHEAMHLETLIYMLVQSHNTLAPPSVPAPWDLKSKMKGPAQTSGSVLTPATWISIDPSTLDSNLLSLGHNDSEANDLAEDKRLNLEAAFGWDNEHPLVTPKTVPSAFKIQSRQVSNSEFLAFMQSAAKMDDASMIPASWQMEGQGALPQEGVCVRTVYGPVPLTVSGEWPVSCSNVQATAYVTWYSSQHNSNNKKSVFTLPTEHELSIAFKLKQESVPKTGMENYGFRRWYPTTDDQVRGALTSPSSSSPQAVETMQAFSGPGGLWDWTSTPFAPLVTDGFETSQLYPGYSSDFFDGKHLVVLGASWATHPRIAERRSFRNWYQGNYPFVFAGFRLVEHC</sequence>
<dbReference type="InterPro" id="IPR005532">
    <property type="entry name" value="SUMF_dom"/>
</dbReference>
<evidence type="ECO:0000256" key="3">
    <source>
        <dbReference type="ARBA" id="ARBA00023002"/>
    </source>
</evidence>
<dbReference type="Pfam" id="PF03781">
    <property type="entry name" value="FGE-sulfatase"/>
    <property type="match status" value="1"/>
</dbReference>
<dbReference type="InterPro" id="IPR029063">
    <property type="entry name" value="SAM-dependent_MTases_sf"/>
</dbReference>
<keyword evidence="3" id="KW-0560">Oxidoreductase</keyword>
<evidence type="ECO:0000259" key="9">
    <source>
        <dbReference type="Pfam" id="PF12867"/>
    </source>
</evidence>
<keyword evidence="2" id="KW-0808">Transferase</keyword>
<dbReference type="InterPro" id="IPR042095">
    <property type="entry name" value="SUMF_sf"/>
</dbReference>
<dbReference type="PANTHER" id="PTHR43397:SF1">
    <property type="entry name" value="ERGOTHIONEINE BIOSYNTHESIS PROTEIN 1"/>
    <property type="match status" value="1"/>
</dbReference>
<dbReference type="Gene3D" id="3.40.50.150">
    <property type="entry name" value="Vaccinia Virus protein VP39"/>
    <property type="match status" value="1"/>
</dbReference>
<dbReference type="Pfam" id="PF10017">
    <property type="entry name" value="Methyltransf_33"/>
    <property type="match status" value="1"/>
</dbReference>
<dbReference type="NCBIfam" id="TIGR03439">
    <property type="entry name" value="methyl_EasF"/>
    <property type="match status" value="1"/>
</dbReference>
<dbReference type="GO" id="GO:0032259">
    <property type="term" value="P:methylation"/>
    <property type="evidence" value="ECO:0007669"/>
    <property type="project" value="UniProtKB-KW"/>
</dbReference>
<gene>
    <name evidence="10" type="ORF">KVV02_002151</name>
</gene>
<comment type="caution">
    <text evidence="10">The sequence shown here is derived from an EMBL/GenBank/DDBJ whole genome shotgun (WGS) entry which is preliminary data.</text>
</comment>
<evidence type="ECO:0000259" key="7">
    <source>
        <dbReference type="Pfam" id="PF03781"/>
    </source>
</evidence>
<evidence type="ECO:0000256" key="6">
    <source>
        <dbReference type="SAM" id="MobiDB-lite"/>
    </source>
</evidence>
<dbReference type="InterPro" id="IPR016187">
    <property type="entry name" value="CTDL_fold"/>
</dbReference>
<dbReference type="SUPFAM" id="SSF56436">
    <property type="entry name" value="C-type lectin-like"/>
    <property type="match status" value="1"/>
</dbReference>
<organism evidence="10 11">
    <name type="scientific">Mortierella alpina</name>
    <name type="common">Oleaginous fungus</name>
    <name type="synonym">Mortierella renispora</name>
    <dbReference type="NCBI Taxonomy" id="64518"/>
    <lineage>
        <taxon>Eukaryota</taxon>
        <taxon>Fungi</taxon>
        <taxon>Fungi incertae sedis</taxon>
        <taxon>Mucoromycota</taxon>
        <taxon>Mortierellomycotina</taxon>
        <taxon>Mortierellomycetes</taxon>
        <taxon>Mortierellales</taxon>
        <taxon>Mortierellaceae</taxon>
        <taxon>Mortierella</taxon>
    </lineage>
</organism>
<evidence type="ECO:0000256" key="5">
    <source>
        <dbReference type="ARBA" id="ARBA00037882"/>
    </source>
</evidence>
<keyword evidence="1" id="KW-0489">Methyltransferase</keyword>
<evidence type="ECO:0000256" key="4">
    <source>
        <dbReference type="ARBA" id="ARBA00023004"/>
    </source>
</evidence>
<dbReference type="InterPro" id="IPR017805">
    <property type="entry name" value="SAM_MeTrfase_EasF-type_put"/>
</dbReference>
<evidence type="ECO:0000256" key="1">
    <source>
        <dbReference type="ARBA" id="ARBA00022603"/>
    </source>
</evidence>
<dbReference type="SUPFAM" id="SSF109854">
    <property type="entry name" value="DinB/YfiT-like putative metalloenzymes"/>
    <property type="match status" value="1"/>
</dbReference>
<dbReference type="InterPro" id="IPR051128">
    <property type="entry name" value="EgtD_Methyltrsf_superfamily"/>
</dbReference>
<dbReference type="GO" id="GO:0008168">
    <property type="term" value="F:methyltransferase activity"/>
    <property type="evidence" value="ECO:0007669"/>
    <property type="project" value="UniProtKB-KW"/>
</dbReference>
<dbReference type="EMBL" id="JAIFTL010000189">
    <property type="protein sequence ID" value="KAG9321683.1"/>
    <property type="molecule type" value="Genomic_DNA"/>
</dbReference>
<dbReference type="Proteomes" id="UP000717515">
    <property type="component" value="Unassembled WGS sequence"/>
</dbReference>
<keyword evidence="4" id="KW-0408">Iron</keyword>
<dbReference type="Pfam" id="PF12867">
    <property type="entry name" value="DinB_2"/>
    <property type="match status" value="1"/>
</dbReference>
<dbReference type="PANTHER" id="PTHR43397">
    <property type="entry name" value="ERGOTHIONEINE BIOSYNTHESIS PROTEIN 1"/>
    <property type="match status" value="1"/>
</dbReference>
<protein>
    <submittedName>
        <fullName evidence="10">Uncharacterized protein</fullName>
    </submittedName>
</protein>
<feature type="domain" description="Histidine-specific methyltransferase SAM-dependent" evidence="8">
    <location>
        <begin position="125"/>
        <end position="444"/>
    </location>
</feature>
<dbReference type="InterPro" id="IPR024775">
    <property type="entry name" value="DinB-like"/>
</dbReference>
<dbReference type="AlphaFoldDB" id="A0A9P8CVA8"/>
<proteinExistence type="predicted"/>
<evidence type="ECO:0000313" key="11">
    <source>
        <dbReference type="Proteomes" id="UP000717515"/>
    </source>
</evidence>
<evidence type="ECO:0000256" key="2">
    <source>
        <dbReference type="ARBA" id="ARBA00022679"/>
    </source>
</evidence>
<name>A0A9P8CVA8_MORAP</name>
<evidence type="ECO:0000313" key="10">
    <source>
        <dbReference type="EMBL" id="KAG9321683.1"/>
    </source>
</evidence>
<feature type="domain" description="DinB-like" evidence="9">
    <location>
        <begin position="487"/>
        <end position="606"/>
    </location>
</feature>
<comment type="pathway">
    <text evidence="5">Amino-acid biosynthesis; ergothioneine biosynthesis.</text>
</comment>
<accession>A0A9P8CVA8</accession>
<dbReference type="InterPro" id="IPR034660">
    <property type="entry name" value="DinB/YfiT-like"/>
</dbReference>
<evidence type="ECO:0000259" key="8">
    <source>
        <dbReference type="Pfam" id="PF10017"/>
    </source>
</evidence>
<reference evidence="10" key="1">
    <citation type="submission" date="2021-07" db="EMBL/GenBank/DDBJ databases">
        <title>Draft genome of Mortierella alpina, strain LL118, isolated from an aspen leaf litter sample.</title>
        <authorList>
            <person name="Yang S."/>
            <person name="Vinatzer B.A."/>
        </authorList>
    </citation>
    <scope>NUCLEOTIDE SEQUENCE</scope>
    <source>
        <strain evidence="10">LL118</strain>
    </source>
</reference>
<feature type="region of interest" description="Disordered" evidence="6">
    <location>
        <begin position="28"/>
        <end position="63"/>
    </location>
</feature>